<dbReference type="Gene3D" id="3.40.710.10">
    <property type="entry name" value="DD-peptidase/beta-lactamase superfamily"/>
    <property type="match status" value="1"/>
</dbReference>
<keyword evidence="3" id="KW-0645">Protease</keyword>
<evidence type="ECO:0000256" key="3">
    <source>
        <dbReference type="ARBA" id="ARBA00022670"/>
    </source>
</evidence>
<evidence type="ECO:0000256" key="9">
    <source>
        <dbReference type="SAM" id="MobiDB-lite"/>
    </source>
</evidence>
<keyword evidence="13" id="KW-1185">Reference proteome</keyword>
<dbReference type="EMBL" id="CP005587">
    <property type="protein sequence ID" value="AGK56240.1"/>
    <property type="molecule type" value="Genomic_DNA"/>
</dbReference>
<dbReference type="EC" id="2.4.99.28" evidence="7"/>
<dbReference type="Proteomes" id="UP000005952">
    <property type="component" value="Chromosome"/>
</dbReference>
<dbReference type="Gene3D" id="1.10.3810.10">
    <property type="entry name" value="Biosynthetic peptidoglycan transglycosylase-like"/>
    <property type="match status" value="1"/>
</dbReference>
<feature type="domain" description="Glycosyl transferase family 51" evidence="11">
    <location>
        <begin position="142"/>
        <end position="313"/>
    </location>
</feature>
<keyword evidence="10" id="KW-0472">Membrane</keyword>
<dbReference type="InterPro" id="IPR036950">
    <property type="entry name" value="PBP_transglycosylase"/>
</dbReference>
<keyword evidence="3" id="KW-0378">Hydrolase</keyword>
<feature type="region of interest" description="Disordered" evidence="9">
    <location>
        <begin position="832"/>
        <end position="857"/>
    </location>
</feature>
<sequence>MHAVRQPRSARCECGFAAMLSILRHLTALSEICLRIPRQIVRWLMSAVAFNPKLGPLRHVFTTAMLYVLFAITLVYVAAPIRGYLGDLTMHDKLGYDAERWLATAIYDPKGSFVGTFDPRLDSLRDVNYTDSAIELGNYVANPDHKSIPVRDVPEQYWRCLSYHEDRYLGRLLNPFGIDLAGVLKIPITTITYSIAARRPTLGVGGSTLPMQFARVIYKTPPHANESGIAKLRRKLGEWWLAPVIYRELTRGGDDTLLKQWAANHIWLAQRTGGQPLHGVEVTSQVVFGKEARDLTTAEQFVLASAVNKPIILLEGSDRLNAVRLDRWRYITEVRARTCAKKLITDEAEQRKIVFELMALAGGPPDPKVKPKLEAALERVVPDQVKRAEANPMIRANLLLPAARFGIREEMKQSYGFGWRDYVRGVTTTFDIGENLAFREKIDGRLAALNTEWASRINAAYTLDPKKVSADKTLPNVIVVAADADGHIVRYYESGETAAYFGSLPARRAEDGVYDPSAESRQVASTGKMLLAIALANQGRDTGESRYSDLAAPAQGLDTCAKGTSQQSRKAIVAFACSLNAPLINRGAALGQVPIKRLIDGFGFTMPPAAATGGTPPSTAVVLGQIAGSPRRVHFMSSVVLASLIGRGARPVRPPTMIKAYDYTQKGQNGGGIAAEARPAIIPKSLIRPGGIGLIRTLLEAPLCYEAGGKSYGTLKSIAKWCARRREDLRLHFAKTGTSVTLDPNATVDTWATGGLQFADGAAYSYVVLVGTGTASRPWAHDLHAAQIAAPLLEVLLTDLAGHAKSTPRRDLLPAPRIKSAPRISKLAPAPVTSKLATSADLERSPSAEQLRTLTSN</sequence>
<dbReference type="STRING" id="670307.HYPDE_22768"/>
<keyword evidence="2" id="KW-0121">Carboxypeptidase</keyword>
<feature type="compositionally biased region" description="Polar residues" evidence="9">
    <location>
        <begin position="847"/>
        <end position="857"/>
    </location>
</feature>
<organism evidence="12 13">
    <name type="scientific">Hyphomicrobium denitrificans 1NES1</name>
    <dbReference type="NCBI Taxonomy" id="670307"/>
    <lineage>
        <taxon>Bacteria</taxon>
        <taxon>Pseudomonadati</taxon>
        <taxon>Pseudomonadota</taxon>
        <taxon>Alphaproteobacteria</taxon>
        <taxon>Hyphomicrobiales</taxon>
        <taxon>Hyphomicrobiaceae</taxon>
        <taxon>Hyphomicrobium</taxon>
    </lineage>
</organism>
<keyword evidence="10" id="KW-1133">Transmembrane helix</keyword>
<evidence type="ECO:0000256" key="4">
    <source>
        <dbReference type="ARBA" id="ARBA00022676"/>
    </source>
</evidence>
<evidence type="ECO:0000256" key="1">
    <source>
        <dbReference type="ARBA" id="ARBA00004752"/>
    </source>
</evidence>
<dbReference type="InterPro" id="IPR023346">
    <property type="entry name" value="Lysozyme-like_dom_sf"/>
</dbReference>
<dbReference type="Pfam" id="PF00912">
    <property type="entry name" value="Transgly"/>
    <property type="match status" value="1"/>
</dbReference>
<evidence type="ECO:0000313" key="12">
    <source>
        <dbReference type="EMBL" id="AGK56240.1"/>
    </source>
</evidence>
<dbReference type="KEGG" id="hdt:HYPDE_22768"/>
<proteinExistence type="predicted"/>
<evidence type="ECO:0000256" key="10">
    <source>
        <dbReference type="SAM" id="Phobius"/>
    </source>
</evidence>
<evidence type="ECO:0000256" key="7">
    <source>
        <dbReference type="ARBA" id="ARBA00044770"/>
    </source>
</evidence>
<comment type="catalytic activity">
    <reaction evidence="8">
        <text>[GlcNAc-(1-&gt;4)-Mur2Ac(oyl-L-Ala-gamma-D-Glu-L-Lys-D-Ala-D-Ala)](n)-di-trans,octa-cis-undecaprenyl diphosphate + beta-D-GlcNAc-(1-&gt;4)-Mur2Ac(oyl-L-Ala-gamma-D-Glu-L-Lys-D-Ala-D-Ala)-di-trans,octa-cis-undecaprenyl diphosphate = [GlcNAc-(1-&gt;4)-Mur2Ac(oyl-L-Ala-gamma-D-Glu-L-Lys-D-Ala-D-Ala)](n+1)-di-trans,octa-cis-undecaprenyl diphosphate + di-trans,octa-cis-undecaprenyl diphosphate + H(+)</text>
        <dbReference type="Rhea" id="RHEA:23708"/>
        <dbReference type="Rhea" id="RHEA-COMP:9602"/>
        <dbReference type="Rhea" id="RHEA-COMP:9603"/>
        <dbReference type="ChEBI" id="CHEBI:15378"/>
        <dbReference type="ChEBI" id="CHEBI:58405"/>
        <dbReference type="ChEBI" id="CHEBI:60033"/>
        <dbReference type="ChEBI" id="CHEBI:78435"/>
        <dbReference type="EC" id="2.4.99.28"/>
    </reaction>
</comment>
<comment type="pathway">
    <text evidence="1">Cell wall biogenesis; peptidoglycan biosynthesis.</text>
</comment>
<feature type="transmembrane region" description="Helical" evidence="10">
    <location>
        <begin position="60"/>
        <end position="79"/>
    </location>
</feature>
<keyword evidence="5 12" id="KW-0808">Transferase</keyword>
<evidence type="ECO:0000256" key="5">
    <source>
        <dbReference type="ARBA" id="ARBA00022679"/>
    </source>
</evidence>
<evidence type="ECO:0000256" key="8">
    <source>
        <dbReference type="ARBA" id="ARBA00049902"/>
    </source>
</evidence>
<dbReference type="GO" id="GO:0006508">
    <property type="term" value="P:proteolysis"/>
    <property type="evidence" value="ECO:0007669"/>
    <property type="project" value="UniProtKB-KW"/>
</dbReference>
<evidence type="ECO:0000259" key="11">
    <source>
        <dbReference type="Pfam" id="PF00912"/>
    </source>
</evidence>
<dbReference type="PANTHER" id="PTHR32282:SF33">
    <property type="entry name" value="PEPTIDOGLYCAN GLYCOSYLTRANSFERASE"/>
    <property type="match status" value="1"/>
</dbReference>
<evidence type="ECO:0000313" key="13">
    <source>
        <dbReference type="Proteomes" id="UP000005952"/>
    </source>
</evidence>
<name>N0B853_9HYPH</name>
<reference evidence="12 13" key="1">
    <citation type="journal article" date="2013" name="Genome Announc.">
        <title>Genome sequences for three denitrifying bacterial strains isolated from a uranium- and nitrate-contaminated subsurface environment.</title>
        <authorList>
            <person name="Venkatramanan R."/>
            <person name="Prakash O."/>
            <person name="Woyke T."/>
            <person name="Chain P."/>
            <person name="Goodwin L.A."/>
            <person name="Watson D."/>
            <person name="Brooks S."/>
            <person name="Kostka J.E."/>
            <person name="Green S.J."/>
        </authorList>
    </citation>
    <scope>NUCLEOTIDE SEQUENCE [LARGE SCALE GENOMIC DNA]</scope>
    <source>
        <strain evidence="12 13">1NES1</strain>
    </source>
</reference>
<protein>
    <recommendedName>
        <fullName evidence="7">peptidoglycan glycosyltransferase</fullName>
        <ecNumber evidence="7">2.4.99.28</ecNumber>
    </recommendedName>
</protein>
<dbReference type="GO" id="GO:0004180">
    <property type="term" value="F:carboxypeptidase activity"/>
    <property type="evidence" value="ECO:0007669"/>
    <property type="project" value="UniProtKB-KW"/>
</dbReference>
<dbReference type="GO" id="GO:0008955">
    <property type="term" value="F:peptidoglycan glycosyltransferase activity"/>
    <property type="evidence" value="ECO:0007669"/>
    <property type="project" value="UniProtKB-EC"/>
</dbReference>
<evidence type="ECO:0000256" key="2">
    <source>
        <dbReference type="ARBA" id="ARBA00022645"/>
    </source>
</evidence>
<dbReference type="eggNOG" id="COG0744">
    <property type="taxonomic scope" value="Bacteria"/>
</dbReference>
<keyword evidence="10" id="KW-0812">Transmembrane</keyword>
<keyword evidence="4" id="KW-0328">Glycosyltransferase</keyword>
<dbReference type="InterPro" id="IPR001264">
    <property type="entry name" value="Glyco_trans_51"/>
</dbReference>
<gene>
    <name evidence="12" type="ORF">HYPDE_22768</name>
</gene>
<dbReference type="SUPFAM" id="SSF56601">
    <property type="entry name" value="beta-lactamase/transpeptidase-like"/>
    <property type="match status" value="1"/>
</dbReference>
<accession>N0B853</accession>
<dbReference type="SUPFAM" id="SSF53955">
    <property type="entry name" value="Lysozyme-like"/>
    <property type="match status" value="1"/>
</dbReference>
<keyword evidence="6" id="KW-0511">Multifunctional enzyme</keyword>
<dbReference type="AlphaFoldDB" id="N0B853"/>
<dbReference type="InterPro" id="IPR012338">
    <property type="entry name" value="Beta-lactam/transpept-like"/>
</dbReference>
<dbReference type="HOGENOM" id="CLU_338832_0_0_5"/>
<dbReference type="PANTHER" id="PTHR32282">
    <property type="entry name" value="BINDING PROTEIN TRANSPEPTIDASE, PUTATIVE-RELATED"/>
    <property type="match status" value="1"/>
</dbReference>
<dbReference type="InterPro" id="IPR050396">
    <property type="entry name" value="Glycosyltr_51/Transpeptidase"/>
</dbReference>
<evidence type="ECO:0000256" key="6">
    <source>
        <dbReference type="ARBA" id="ARBA00023268"/>
    </source>
</evidence>